<dbReference type="GO" id="GO:0000160">
    <property type="term" value="P:phosphorelay signal transduction system"/>
    <property type="evidence" value="ECO:0007669"/>
    <property type="project" value="UniProtKB-KW"/>
</dbReference>
<dbReference type="Gene3D" id="1.20.120.160">
    <property type="entry name" value="HPT domain"/>
    <property type="match status" value="1"/>
</dbReference>
<protein>
    <submittedName>
        <fullName evidence="4">Putative two-component sensor protein like yojN</fullName>
    </submittedName>
</protein>
<dbReference type="Pfam" id="PF16359">
    <property type="entry name" value="RcsD_ABL"/>
    <property type="match status" value="1"/>
</dbReference>
<dbReference type="Proteomes" id="UP000001971">
    <property type="component" value="Chromosome"/>
</dbReference>
<dbReference type="InterPro" id="IPR036641">
    <property type="entry name" value="HPT_dom_sf"/>
</dbReference>
<dbReference type="KEGG" id="ypa:YPA_0933"/>
<gene>
    <name evidence="4" type="ordered locus">YPA_0933</name>
</gene>
<accession>A0A0E1NRJ7</accession>
<evidence type="ECO:0000313" key="5">
    <source>
        <dbReference type="Proteomes" id="UP000001971"/>
    </source>
</evidence>
<dbReference type="InterPro" id="IPR008207">
    <property type="entry name" value="Sig_transdc_His_kin_Hpt_dom"/>
</dbReference>
<organism evidence="4 5">
    <name type="scientific">Yersinia pestis bv. Antiqua (strain Antiqua)</name>
    <dbReference type="NCBI Taxonomy" id="360102"/>
    <lineage>
        <taxon>Bacteria</taxon>
        <taxon>Pseudomonadati</taxon>
        <taxon>Pseudomonadota</taxon>
        <taxon>Gammaproteobacteria</taxon>
        <taxon>Enterobacterales</taxon>
        <taxon>Yersiniaceae</taxon>
        <taxon>Yersinia</taxon>
    </lineage>
</organism>
<keyword evidence="2" id="KW-0597">Phosphoprotein</keyword>
<name>A0A0E1NRJ7_YERPA</name>
<dbReference type="EMBL" id="CP000308">
    <property type="protein sequence ID" value="ABG12901.1"/>
    <property type="molecule type" value="Genomic_DNA"/>
</dbReference>
<evidence type="ECO:0000256" key="2">
    <source>
        <dbReference type="PROSITE-ProRule" id="PRU00110"/>
    </source>
</evidence>
<feature type="domain" description="HPt" evidence="3">
    <location>
        <begin position="98"/>
        <end position="190"/>
    </location>
</feature>
<dbReference type="PATRIC" id="fig|360102.15.peg.3992"/>
<reference evidence="4 5" key="1">
    <citation type="journal article" date="2006" name="J. Bacteriol.">
        <title>Complete genome sequence of Yersinia pestis strains Antiqua and Nepal516: evidence of gene reduction in an emerging pathogen.</title>
        <authorList>
            <person name="Chain P.S."/>
            <person name="Hu P."/>
            <person name="Malfatti S.A."/>
            <person name="Radnedge L."/>
            <person name="Larimer F."/>
            <person name="Vergez L.M."/>
            <person name="Worsham P."/>
            <person name="Chu M.C."/>
            <person name="Andersen G.L."/>
        </authorList>
    </citation>
    <scope>NUCLEOTIDE SEQUENCE [LARGE SCALE GENOMIC DNA]</scope>
    <source>
        <strain evidence="4 5">Antiqua</strain>
    </source>
</reference>
<dbReference type="AlphaFoldDB" id="A0A0E1NRJ7"/>
<dbReference type="SUPFAM" id="SSF47226">
    <property type="entry name" value="Histidine-containing phosphotransfer domain, HPT domain"/>
    <property type="match status" value="1"/>
</dbReference>
<keyword evidence="1" id="KW-0902">Two-component regulatory system</keyword>
<proteinExistence type="predicted"/>
<evidence type="ECO:0000256" key="1">
    <source>
        <dbReference type="ARBA" id="ARBA00023012"/>
    </source>
</evidence>
<evidence type="ECO:0000313" key="4">
    <source>
        <dbReference type="EMBL" id="ABG12901.1"/>
    </source>
</evidence>
<dbReference type="Pfam" id="PF01627">
    <property type="entry name" value="Hpt"/>
    <property type="match status" value="1"/>
</dbReference>
<dbReference type="CDD" id="cd00088">
    <property type="entry name" value="HPT"/>
    <property type="match status" value="1"/>
</dbReference>
<dbReference type="InterPro" id="IPR032306">
    <property type="entry name" value="RcsD_ABL"/>
</dbReference>
<sequence>MLNSFGANCILTDERLPGRDYDVTITDNPQHYDNYTLLLAADETGFHQLQNNYIRANYNLSSAVIDSILLLIERRILSEQSQQKVEYITEDDINLYERQLKTSDYYSLFVETVPVDLKKLYTELQQSDLTSLSQTVHRLKGVFAMLNLVLGKQLCETLEQHIADGDRLKIENSISQIDFFITRLLQEGNP</sequence>
<dbReference type="HOGENOM" id="CLU_094898_0_0_6"/>
<dbReference type="PROSITE" id="PS50894">
    <property type="entry name" value="HPT"/>
    <property type="match status" value="1"/>
</dbReference>
<evidence type="ECO:0000259" key="3">
    <source>
        <dbReference type="PROSITE" id="PS50894"/>
    </source>
</evidence>
<feature type="modified residue" description="Phosphohistidine" evidence="2">
    <location>
        <position position="137"/>
    </location>
</feature>
<dbReference type="GO" id="GO:0004672">
    <property type="term" value="F:protein kinase activity"/>
    <property type="evidence" value="ECO:0007669"/>
    <property type="project" value="UniProtKB-ARBA"/>
</dbReference>